<proteinExistence type="predicted"/>
<feature type="domain" description="DUF3899" evidence="2">
    <location>
        <begin position="28"/>
        <end position="112"/>
    </location>
</feature>
<evidence type="ECO:0000313" key="4">
    <source>
        <dbReference type="Proteomes" id="UP000665020"/>
    </source>
</evidence>
<dbReference type="EMBL" id="CP046640">
    <property type="protein sequence ID" value="QTL98969.1"/>
    <property type="molecule type" value="Genomic_DNA"/>
</dbReference>
<dbReference type="AlphaFoldDB" id="A0A8A7KHF6"/>
<gene>
    <name evidence="3" type="ORF">GM661_13870</name>
</gene>
<dbReference type="KEGG" id="ifn:GM661_13870"/>
<protein>
    <submittedName>
        <fullName evidence="3">DUF3899 domain-containing protein</fullName>
    </submittedName>
</protein>
<dbReference type="Pfam" id="PF13038">
    <property type="entry name" value="DUF3899"/>
    <property type="match status" value="1"/>
</dbReference>
<organism evidence="3 4">
    <name type="scientific">Iocasia fonsfrigidae</name>
    <dbReference type="NCBI Taxonomy" id="2682810"/>
    <lineage>
        <taxon>Bacteria</taxon>
        <taxon>Bacillati</taxon>
        <taxon>Bacillota</taxon>
        <taxon>Clostridia</taxon>
        <taxon>Halanaerobiales</taxon>
        <taxon>Halanaerobiaceae</taxon>
        <taxon>Iocasia</taxon>
    </lineage>
</organism>
<keyword evidence="1" id="KW-1133">Transmembrane helix</keyword>
<feature type="transmembrane region" description="Helical" evidence="1">
    <location>
        <begin position="93"/>
        <end position="115"/>
    </location>
</feature>
<accession>A0A8A7KHF6</accession>
<feature type="transmembrane region" description="Helical" evidence="1">
    <location>
        <begin position="6"/>
        <end position="23"/>
    </location>
</feature>
<keyword evidence="4" id="KW-1185">Reference proteome</keyword>
<keyword evidence="1" id="KW-0812">Transmembrane</keyword>
<keyword evidence="1" id="KW-0472">Membrane</keyword>
<evidence type="ECO:0000313" key="3">
    <source>
        <dbReference type="EMBL" id="QTL98969.1"/>
    </source>
</evidence>
<feature type="transmembrane region" description="Helical" evidence="1">
    <location>
        <begin position="30"/>
        <end position="47"/>
    </location>
</feature>
<dbReference type="InterPro" id="IPR025007">
    <property type="entry name" value="DUF3899"/>
</dbReference>
<name>A0A8A7KHF6_9FIRM</name>
<evidence type="ECO:0000256" key="1">
    <source>
        <dbReference type="SAM" id="Phobius"/>
    </source>
</evidence>
<evidence type="ECO:0000259" key="2">
    <source>
        <dbReference type="Pfam" id="PF13038"/>
    </source>
</evidence>
<sequence length="117" mass="14034">MIILGIITIIFSYFYIILCEHSFLYNLSNAFFITGIIYFCIALIIYIRNVGFFKIITYYQYQKKQDKINNYNKENKNSMKLHEFFALKYSEQWSYAIFLKFSIPLILISLILAFISK</sequence>
<dbReference type="Proteomes" id="UP000665020">
    <property type="component" value="Chromosome"/>
</dbReference>
<dbReference type="RefSeq" id="WP_407929597.1">
    <property type="nucleotide sequence ID" value="NZ_CP046640.1"/>
</dbReference>
<reference evidence="3" key="1">
    <citation type="submission" date="2019-12" db="EMBL/GenBank/DDBJ databases">
        <authorList>
            <person name="zhang j."/>
            <person name="sun C.M."/>
        </authorList>
    </citation>
    <scope>NUCLEOTIDE SEQUENCE</scope>
    <source>
        <strain evidence="3">NS-1</strain>
    </source>
</reference>